<dbReference type="KEGG" id="ttf:THTE_0758"/>
<reference evidence="1 2" key="1">
    <citation type="journal article" name="Front. Microbiol.">
        <title>Sugar Metabolism of the First Thermophilic Planctomycete Thermogutta terrifontis: Comparative Genomic and Transcriptomic Approaches.</title>
        <authorList>
            <person name="Elcheninov A.G."/>
            <person name="Menzel P."/>
            <person name="Gudbergsdottir S.R."/>
            <person name="Slesarev A.I."/>
            <person name="Kadnikov V.V."/>
            <person name="Krogh A."/>
            <person name="Bonch-Osmolovskaya E.A."/>
            <person name="Peng X."/>
            <person name="Kublanov I.V."/>
        </authorList>
    </citation>
    <scope>NUCLEOTIDE SEQUENCE [LARGE SCALE GENOMIC DNA]</scope>
    <source>
        <strain evidence="1 2">R1</strain>
    </source>
</reference>
<dbReference type="EMBL" id="CP018477">
    <property type="protein sequence ID" value="ASV73360.1"/>
    <property type="molecule type" value="Genomic_DNA"/>
</dbReference>
<dbReference type="AlphaFoldDB" id="A0A286RBM5"/>
<organism evidence="1 2">
    <name type="scientific">Thermogutta terrifontis</name>
    <dbReference type="NCBI Taxonomy" id="1331910"/>
    <lineage>
        <taxon>Bacteria</taxon>
        <taxon>Pseudomonadati</taxon>
        <taxon>Planctomycetota</taxon>
        <taxon>Planctomycetia</taxon>
        <taxon>Pirellulales</taxon>
        <taxon>Thermoguttaceae</taxon>
        <taxon>Thermogutta</taxon>
    </lineage>
</organism>
<proteinExistence type="predicted"/>
<dbReference type="Proteomes" id="UP000215086">
    <property type="component" value="Chromosome"/>
</dbReference>
<name>A0A286RBM5_9BACT</name>
<accession>A0A286RBM5</accession>
<evidence type="ECO:0000313" key="2">
    <source>
        <dbReference type="Proteomes" id="UP000215086"/>
    </source>
</evidence>
<protein>
    <submittedName>
        <fullName evidence="1">Uncharacterized protein</fullName>
    </submittedName>
</protein>
<evidence type="ECO:0000313" key="1">
    <source>
        <dbReference type="EMBL" id="ASV73360.1"/>
    </source>
</evidence>
<sequence>MEFTTVKVAAGWEFGAGVQDMPDLGGTLGKWARHLFRPVAREWMIER</sequence>
<keyword evidence="2" id="KW-1185">Reference proteome</keyword>
<gene>
    <name evidence="1" type="ORF">THTE_0758</name>
</gene>